<reference evidence="1 2" key="1">
    <citation type="submission" date="2018-04" db="EMBL/GenBank/DDBJ databases">
        <title>Genome sequencing reveals highly heavy metal resistance and biotechnology application of the novel Enterobacter cloacae amazonensis isolated from wastewater river in Manaus - Amazonas.</title>
        <authorList>
            <person name="Astolfi M.C.T."/>
            <person name="Carvalho E.B.D.S."/>
            <person name="Lacerda L.B."/>
            <person name="Pinto M.V."/>
            <person name="Nogueira V.B."/>
            <person name="Barros A.M."/>
            <person name="Astolfi-Filho S."/>
        </authorList>
    </citation>
    <scope>NUCLEOTIDE SEQUENCE [LARGE SCALE GENOMIC DNA]</scope>
    <source>
        <strain evidence="2">amazonensis</strain>
    </source>
</reference>
<dbReference type="AlphaFoldDB" id="A0A2T4XZG7"/>
<proteinExistence type="predicted"/>
<protein>
    <submittedName>
        <fullName evidence="1">Uncharacterized protein</fullName>
    </submittedName>
</protein>
<organism evidence="1 2">
    <name type="scientific">Enterobacter cloacae</name>
    <dbReference type="NCBI Taxonomy" id="550"/>
    <lineage>
        <taxon>Bacteria</taxon>
        <taxon>Pseudomonadati</taxon>
        <taxon>Pseudomonadota</taxon>
        <taxon>Gammaproteobacteria</taxon>
        <taxon>Enterobacterales</taxon>
        <taxon>Enterobacteriaceae</taxon>
        <taxon>Enterobacter</taxon>
        <taxon>Enterobacter cloacae complex</taxon>
    </lineage>
</organism>
<gene>
    <name evidence="1" type="ORF">DA103_16225</name>
</gene>
<evidence type="ECO:0000313" key="2">
    <source>
        <dbReference type="Proteomes" id="UP000241614"/>
    </source>
</evidence>
<dbReference type="EMBL" id="PZPP01000014">
    <property type="protein sequence ID" value="PTM35336.1"/>
    <property type="molecule type" value="Genomic_DNA"/>
</dbReference>
<evidence type="ECO:0000313" key="1">
    <source>
        <dbReference type="EMBL" id="PTM35336.1"/>
    </source>
</evidence>
<dbReference type="Proteomes" id="UP000241614">
    <property type="component" value="Unassembled WGS sequence"/>
</dbReference>
<name>A0A2T4XZG7_ENTCL</name>
<sequence length="62" mass="7127">MLAIINIQGRKITAVIKQQFAIYSGKVFHKSVINLTHNDAALQTCNLNKIRQGKVWRDVFWS</sequence>
<accession>A0A2T4XZG7</accession>
<comment type="caution">
    <text evidence="1">The sequence shown here is derived from an EMBL/GenBank/DDBJ whole genome shotgun (WGS) entry which is preliminary data.</text>
</comment>